<feature type="binding site" evidence="12">
    <location>
        <position position="301"/>
    </location>
    <ligand>
        <name>ATP</name>
        <dbReference type="ChEBI" id="CHEBI:30616"/>
    </ligand>
</feature>
<evidence type="ECO:0000256" key="7">
    <source>
        <dbReference type="ARBA" id="ARBA00022741"/>
    </source>
</evidence>
<reference evidence="14 15" key="1">
    <citation type="journal article" date="2016" name="Nat. Commun.">
        <title>Thousands of microbial genomes shed light on interconnected biogeochemical processes in an aquifer system.</title>
        <authorList>
            <person name="Anantharaman K."/>
            <person name="Brown C.T."/>
            <person name="Hug L.A."/>
            <person name="Sharon I."/>
            <person name="Castelle C.J."/>
            <person name="Probst A.J."/>
            <person name="Thomas B.C."/>
            <person name="Singh A."/>
            <person name="Wilkins M.J."/>
            <person name="Karaoz U."/>
            <person name="Brodie E.L."/>
            <person name="Williams K.H."/>
            <person name="Hubbard S.S."/>
            <person name="Banfield J.F."/>
        </authorList>
    </citation>
    <scope>NUCLEOTIDE SEQUENCE [LARGE SCALE GENOMIC DNA]</scope>
</reference>
<keyword evidence="6 12" id="KW-0479">Metal-binding</keyword>
<evidence type="ECO:0000256" key="8">
    <source>
        <dbReference type="ARBA" id="ARBA00022833"/>
    </source>
</evidence>
<comment type="subcellular location">
    <subcellularLocation>
        <location evidence="1 12">Cytoplasm</location>
    </subcellularLocation>
</comment>
<dbReference type="GO" id="GO:0008270">
    <property type="term" value="F:zinc ion binding"/>
    <property type="evidence" value="ECO:0007669"/>
    <property type="project" value="UniProtKB-UniRule"/>
</dbReference>
<evidence type="ECO:0000259" key="13">
    <source>
        <dbReference type="SMART" id="SM00840"/>
    </source>
</evidence>
<evidence type="ECO:0000256" key="11">
    <source>
        <dbReference type="ARBA" id="ARBA00023146"/>
    </source>
</evidence>
<dbReference type="Gene3D" id="3.40.50.620">
    <property type="entry name" value="HUPs"/>
    <property type="match status" value="1"/>
</dbReference>
<dbReference type="CDD" id="cd00672">
    <property type="entry name" value="CysRS_core"/>
    <property type="match status" value="1"/>
</dbReference>
<dbReference type="InterPro" id="IPR014729">
    <property type="entry name" value="Rossmann-like_a/b/a_fold"/>
</dbReference>
<dbReference type="PANTHER" id="PTHR10890">
    <property type="entry name" value="CYSTEINYL-TRNA SYNTHETASE"/>
    <property type="match status" value="1"/>
</dbReference>
<feature type="binding site" evidence="12">
    <location>
        <position position="30"/>
    </location>
    <ligand>
        <name>Zn(2+)</name>
        <dbReference type="ChEBI" id="CHEBI:29105"/>
    </ligand>
</feature>
<dbReference type="Pfam" id="PF09190">
    <property type="entry name" value="DALR_2"/>
    <property type="match status" value="1"/>
</dbReference>
<dbReference type="GO" id="GO:0004817">
    <property type="term" value="F:cysteine-tRNA ligase activity"/>
    <property type="evidence" value="ECO:0007669"/>
    <property type="project" value="UniProtKB-UniRule"/>
</dbReference>
<organism evidence="14 15">
    <name type="scientific">Candidatus Woesebacteria bacterium RIFCSPHIGHO2_01_FULL_38_9</name>
    <dbReference type="NCBI Taxonomy" id="1802492"/>
    <lineage>
        <taxon>Bacteria</taxon>
        <taxon>Candidatus Woeseibacteriota</taxon>
    </lineage>
</organism>
<dbReference type="GO" id="GO:0005524">
    <property type="term" value="F:ATP binding"/>
    <property type="evidence" value="ECO:0007669"/>
    <property type="project" value="UniProtKB-UniRule"/>
</dbReference>
<dbReference type="EMBL" id="MGGE01000042">
    <property type="protein sequence ID" value="OGM20412.1"/>
    <property type="molecule type" value="Genomic_DNA"/>
</dbReference>
<keyword evidence="11 12" id="KW-0030">Aminoacyl-tRNA synthetase</keyword>
<dbReference type="PANTHER" id="PTHR10890:SF3">
    <property type="entry name" value="CYSTEINE--TRNA LIGASE, CYTOPLASMIC"/>
    <property type="match status" value="1"/>
</dbReference>
<dbReference type="Proteomes" id="UP000178419">
    <property type="component" value="Unassembled WGS sequence"/>
</dbReference>
<comment type="cofactor">
    <cofactor evidence="12">
        <name>Zn(2+)</name>
        <dbReference type="ChEBI" id="CHEBI:29105"/>
    </cofactor>
    <text evidence="12">Binds 1 zinc ion per subunit.</text>
</comment>
<keyword evidence="4 12" id="KW-0963">Cytoplasm</keyword>
<dbReference type="GO" id="GO:0005829">
    <property type="term" value="C:cytosol"/>
    <property type="evidence" value="ECO:0007669"/>
    <property type="project" value="TreeGrafter"/>
</dbReference>
<feature type="binding site" evidence="12">
    <location>
        <position position="241"/>
    </location>
    <ligand>
        <name>Zn(2+)</name>
        <dbReference type="ChEBI" id="CHEBI:29105"/>
    </ligand>
</feature>
<dbReference type="NCBIfam" id="TIGR00435">
    <property type="entry name" value="cysS"/>
    <property type="match status" value="1"/>
</dbReference>
<evidence type="ECO:0000256" key="12">
    <source>
        <dbReference type="HAMAP-Rule" id="MF_00041"/>
    </source>
</evidence>
<keyword evidence="9 12" id="KW-0067">ATP-binding</keyword>
<dbReference type="Pfam" id="PF01406">
    <property type="entry name" value="tRNA-synt_1e"/>
    <property type="match status" value="1"/>
</dbReference>
<evidence type="ECO:0000256" key="1">
    <source>
        <dbReference type="ARBA" id="ARBA00004496"/>
    </source>
</evidence>
<dbReference type="SUPFAM" id="SSF47323">
    <property type="entry name" value="Anticodon-binding domain of a subclass of class I aminoacyl-tRNA synthetases"/>
    <property type="match status" value="1"/>
</dbReference>
<dbReference type="PRINTS" id="PR00983">
    <property type="entry name" value="TRNASYNTHCYS"/>
</dbReference>
<accession>A0A1F7XZF9</accession>
<comment type="catalytic activity">
    <reaction evidence="12">
        <text>tRNA(Cys) + L-cysteine + ATP = L-cysteinyl-tRNA(Cys) + AMP + diphosphate</text>
        <dbReference type="Rhea" id="RHEA:17773"/>
        <dbReference type="Rhea" id="RHEA-COMP:9661"/>
        <dbReference type="Rhea" id="RHEA-COMP:9679"/>
        <dbReference type="ChEBI" id="CHEBI:30616"/>
        <dbReference type="ChEBI" id="CHEBI:33019"/>
        <dbReference type="ChEBI" id="CHEBI:35235"/>
        <dbReference type="ChEBI" id="CHEBI:78442"/>
        <dbReference type="ChEBI" id="CHEBI:78517"/>
        <dbReference type="ChEBI" id="CHEBI:456215"/>
        <dbReference type="EC" id="6.1.1.16"/>
    </reaction>
</comment>
<dbReference type="Gene3D" id="1.20.120.1910">
    <property type="entry name" value="Cysteine-tRNA ligase, C-terminal anti-codon recognition domain"/>
    <property type="match status" value="1"/>
</dbReference>
<comment type="similarity">
    <text evidence="2 12">Belongs to the class-I aminoacyl-tRNA synthetase family.</text>
</comment>
<proteinExistence type="inferred from homology"/>
<comment type="caution">
    <text evidence="14">The sequence shown here is derived from an EMBL/GenBank/DDBJ whole genome shotgun (WGS) entry which is preliminary data.</text>
</comment>
<feature type="binding site" evidence="12">
    <location>
        <position position="266"/>
    </location>
    <ligand>
        <name>Zn(2+)</name>
        <dbReference type="ChEBI" id="CHEBI:29105"/>
    </ligand>
</feature>
<evidence type="ECO:0000313" key="15">
    <source>
        <dbReference type="Proteomes" id="UP000178419"/>
    </source>
</evidence>
<dbReference type="InterPro" id="IPR015273">
    <property type="entry name" value="Cys-tRNA-synt_Ia_DALR"/>
</dbReference>
<feature type="short sequence motif" description="'KMSKS' region" evidence="12">
    <location>
        <begin position="298"/>
        <end position="302"/>
    </location>
</feature>
<dbReference type="InterPro" id="IPR032678">
    <property type="entry name" value="tRNA-synt_1_cat_dom"/>
</dbReference>
<dbReference type="InterPro" id="IPR009080">
    <property type="entry name" value="tRNAsynth_Ia_anticodon-bd"/>
</dbReference>
<keyword evidence="10 12" id="KW-0648">Protein biosynthesis</keyword>
<dbReference type="InterPro" id="IPR015803">
    <property type="entry name" value="Cys-tRNA-ligase"/>
</dbReference>
<name>A0A1F7XZF9_9BACT</name>
<dbReference type="HAMAP" id="MF_00041">
    <property type="entry name" value="Cys_tRNA_synth"/>
    <property type="match status" value="1"/>
</dbReference>
<comment type="subunit">
    <text evidence="3 12">Monomer.</text>
</comment>
<feature type="binding site" evidence="12">
    <location>
        <position position="270"/>
    </location>
    <ligand>
        <name>Zn(2+)</name>
        <dbReference type="ChEBI" id="CHEBI:29105"/>
    </ligand>
</feature>
<evidence type="ECO:0000313" key="14">
    <source>
        <dbReference type="EMBL" id="OGM20412.1"/>
    </source>
</evidence>
<evidence type="ECO:0000256" key="3">
    <source>
        <dbReference type="ARBA" id="ARBA00011245"/>
    </source>
</evidence>
<evidence type="ECO:0000256" key="6">
    <source>
        <dbReference type="ARBA" id="ARBA00022723"/>
    </source>
</evidence>
<evidence type="ECO:0000256" key="10">
    <source>
        <dbReference type="ARBA" id="ARBA00022917"/>
    </source>
</evidence>
<protein>
    <recommendedName>
        <fullName evidence="12">Cysteine--tRNA ligase</fullName>
        <ecNumber evidence="12">6.1.1.16</ecNumber>
    </recommendedName>
    <alternativeName>
        <fullName evidence="12">Cysteinyl-tRNA synthetase</fullName>
        <shortName evidence="12">CysRS</shortName>
    </alternativeName>
</protein>
<dbReference type="SUPFAM" id="SSF52374">
    <property type="entry name" value="Nucleotidylyl transferase"/>
    <property type="match status" value="1"/>
</dbReference>
<evidence type="ECO:0000256" key="9">
    <source>
        <dbReference type="ARBA" id="ARBA00022840"/>
    </source>
</evidence>
<dbReference type="AlphaFoldDB" id="A0A1F7XZF9"/>
<evidence type="ECO:0000256" key="2">
    <source>
        <dbReference type="ARBA" id="ARBA00005594"/>
    </source>
</evidence>
<gene>
    <name evidence="12" type="primary">cysS</name>
    <name evidence="14" type="ORF">A2714_01705</name>
</gene>
<dbReference type="EC" id="6.1.1.16" evidence="12"/>
<dbReference type="GO" id="GO:0006423">
    <property type="term" value="P:cysteinyl-tRNA aminoacylation"/>
    <property type="evidence" value="ECO:0007669"/>
    <property type="project" value="UniProtKB-UniRule"/>
</dbReference>
<dbReference type="InterPro" id="IPR024909">
    <property type="entry name" value="Cys-tRNA/MSH_ligase"/>
</dbReference>
<evidence type="ECO:0000256" key="4">
    <source>
        <dbReference type="ARBA" id="ARBA00022490"/>
    </source>
</evidence>
<keyword evidence="7 12" id="KW-0547">Nucleotide-binding</keyword>
<keyword evidence="8 12" id="KW-0862">Zinc</keyword>
<feature type="domain" description="Cysteinyl-tRNA synthetase class Ia DALR" evidence="13">
    <location>
        <begin position="382"/>
        <end position="438"/>
    </location>
</feature>
<dbReference type="SMART" id="SM00840">
    <property type="entry name" value="DALR_2"/>
    <property type="match status" value="1"/>
</dbReference>
<feature type="short sequence motif" description="'HIGH' region" evidence="12">
    <location>
        <begin position="32"/>
        <end position="42"/>
    </location>
</feature>
<sequence>MVDIFLTNSLTRKKEKFEPINRQSVGMYTCGPTVYYYPHIGNWRTFFFEDILRRVLIYNGCQVVQVMNATDVGHLTGDNVGDADLGEDRMEAAAKREGKTAWDIANFYIKDFLESREKLNIQTPEHFVRATDHIEDQINLIKRLEEKELTYVTKMGVYFDVSKFPSYGKLGGQKMIDKRAATREELKEDSEKKNPFDFALWKFSYPGGRSFDSAQDDAASRRHMEWDSPWGKGFPGWHIECSAMSMKYLGETLDIHTGGVDHIAIHHTNEIAQSEGATGKPFTKYWLHGEFLKVDGGRMGKSLGNAYTLHDIENKGYEALALRYLYLTAHYRDSLNFTWDSLSSAQIALNKLREQVLAAKTQITRTLLSTEKRKKVDDYSIRFVNAVNDDLNTPQALAVLWEALKSNIPSEDKYDLALSFDEVLGLKLAEVQDIKVEIPEEIRKLLIDRDKLRLEGKFEESDKLRRSIEEKGFTLEDTQAGTVVRPLRGSK</sequence>
<evidence type="ECO:0000256" key="5">
    <source>
        <dbReference type="ARBA" id="ARBA00022598"/>
    </source>
</evidence>
<keyword evidence="5 12" id="KW-0436">Ligase</keyword>